<evidence type="ECO:0000256" key="4">
    <source>
        <dbReference type="ARBA" id="ARBA00023163"/>
    </source>
</evidence>
<evidence type="ECO:0000259" key="5">
    <source>
        <dbReference type="PROSITE" id="PS51094"/>
    </source>
</evidence>
<evidence type="ECO:0000313" key="8">
    <source>
        <dbReference type="Proteomes" id="UP000712157"/>
    </source>
</evidence>
<organism evidence="7 8">
    <name type="scientific">Diplocloster agilis</name>
    <dbReference type="NCBI Taxonomy" id="2850323"/>
    <lineage>
        <taxon>Bacteria</taxon>
        <taxon>Bacillati</taxon>
        <taxon>Bacillota</taxon>
        <taxon>Clostridia</taxon>
        <taxon>Lachnospirales</taxon>
        <taxon>Lachnospiraceae</taxon>
        <taxon>Diplocloster</taxon>
    </lineage>
</organism>
<dbReference type="Pfam" id="PF05043">
    <property type="entry name" value="Mga"/>
    <property type="match status" value="1"/>
</dbReference>
<dbReference type="Pfam" id="PF00359">
    <property type="entry name" value="PTS_EIIA_2"/>
    <property type="match status" value="1"/>
</dbReference>
<dbReference type="PANTHER" id="PTHR30185:SF18">
    <property type="entry name" value="TRANSCRIPTIONAL REGULATOR MTLR"/>
    <property type="match status" value="1"/>
</dbReference>
<keyword evidence="8" id="KW-1185">Reference proteome</keyword>
<evidence type="ECO:0000259" key="6">
    <source>
        <dbReference type="PROSITE" id="PS51372"/>
    </source>
</evidence>
<dbReference type="Gene3D" id="3.40.930.10">
    <property type="entry name" value="Mannitol-specific EII, Chain A"/>
    <property type="match status" value="1"/>
</dbReference>
<dbReference type="InterPro" id="IPR011608">
    <property type="entry name" value="PRD"/>
</dbReference>
<feature type="domain" description="PTS EIIA type-2" evidence="5">
    <location>
        <begin position="525"/>
        <end position="668"/>
    </location>
</feature>
<dbReference type="PANTHER" id="PTHR30185">
    <property type="entry name" value="CRYPTIC BETA-GLUCOSIDE BGL OPERON ANTITERMINATOR"/>
    <property type="match status" value="1"/>
</dbReference>
<dbReference type="CDD" id="cd05568">
    <property type="entry name" value="PTS_IIB_bgl_like"/>
    <property type="match status" value="1"/>
</dbReference>
<dbReference type="RefSeq" id="WP_238721428.1">
    <property type="nucleotide sequence ID" value="NZ_JAHQCW010000012.1"/>
</dbReference>
<dbReference type="InterPro" id="IPR036634">
    <property type="entry name" value="PRD_sf"/>
</dbReference>
<proteinExistence type="predicted"/>
<dbReference type="Proteomes" id="UP000712157">
    <property type="component" value="Unassembled WGS sequence"/>
</dbReference>
<dbReference type="AlphaFoldDB" id="A0A949K780"/>
<gene>
    <name evidence="7" type="ORF">KTH89_08980</name>
</gene>
<dbReference type="Pfam" id="PF00874">
    <property type="entry name" value="PRD"/>
    <property type="match status" value="2"/>
</dbReference>
<keyword evidence="4" id="KW-0804">Transcription</keyword>
<dbReference type="PROSITE" id="PS51094">
    <property type="entry name" value="PTS_EIIA_TYPE_2"/>
    <property type="match status" value="1"/>
</dbReference>
<reference evidence="7" key="1">
    <citation type="submission" date="2021-06" db="EMBL/GenBank/DDBJ databases">
        <title>Description of novel taxa of the family Lachnospiraceae.</title>
        <authorList>
            <person name="Chaplin A.V."/>
            <person name="Sokolova S.R."/>
            <person name="Pikina A.P."/>
            <person name="Korzhanova M."/>
            <person name="Belova V."/>
            <person name="Korostin D."/>
            <person name="Efimov B.A."/>
        </authorList>
    </citation>
    <scope>NUCLEOTIDE SEQUENCE</scope>
    <source>
        <strain evidence="7">ASD5720</strain>
    </source>
</reference>
<dbReference type="EMBL" id="JAHQCW010000012">
    <property type="protein sequence ID" value="MBU9736672.1"/>
    <property type="molecule type" value="Genomic_DNA"/>
</dbReference>
<dbReference type="InterPro" id="IPR016152">
    <property type="entry name" value="PTrfase/Anion_transptr"/>
</dbReference>
<feature type="domain" description="PRD" evidence="6">
    <location>
        <begin position="201"/>
        <end position="307"/>
    </location>
</feature>
<evidence type="ECO:0000256" key="2">
    <source>
        <dbReference type="ARBA" id="ARBA00023015"/>
    </source>
</evidence>
<comment type="caution">
    <text evidence="7">The sequence shown here is derived from an EMBL/GenBank/DDBJ whole genome shotgun (WGS) entry which is preliminary data.</text>
</comment>
<dbReference type="Gene3D" id="1.10.1790.10">
    <property type="entry name" value="PRD domain"/>
    <property type="match status" value="2"/>
</dbReference>
<protein>
    <submittedName>
        <fullName evidence="7">PTS sugar transporter subunit IIA</fullName>
    </submittedName>
</protein>
<keyword evidence="2" id="KW-0805">Transcription regulation</keyword>
<dbReference type="PROSITE" id="PS51372">
    <property type="entry name" value="PRD_2"/>
    <property type="match status" value="2"/>
</dbReference>
<keyword evidence="7" id="KW-0813">Transport</keyword>
<feature type="domain" description="PRD" evidence="6">
    <location>
        <begin position="313"/>
        <end position="420"/>
    </location>
</feature>
<sequence length="669" mass="76896">MNLTTRQQRLLKHFVTREAALSYLEIAETYNISLSTARNDMRYIGNYLAEQYQISFHRDSSNQFFLEKEDIRTLIKAQLPFSFSTDPNIKSRLLLLIYLLLFSPPQTLSMQKLADLLFVSRPTAYHLLNTAENVLAEYDITIQKGSPSGLSLSYCEYSWRTAAATLYHQLKKHGYQINASRIKATPISTADVVSVEILEGLFPGPGIRKIINLMLRFEKEQGIRFIDYSFERMCIFLAISMYRMRQHHLLEYREPHTVTVSEHNPAYALSQEFTALFAENLQLKLPPQESALISSLFLCSNLEYLNSDYRYSIVPSLLRDFLDELLERTGNMLNRRIAQDRKLYDDLVHYIPSAVCRLQFHHTSFKGSYDTIRKQYSRLFAIIWSTNLLFNHYFHVELNKEESCCLVLFFAAALERAANHLRAIAVWKTGTGLGEIALLNAVIEKNIPNLSLIDVLPLHQLDTNPYHHSAYDFVISNCAIAHSGKTVVQVNSILTPDDIDAIQKVMLDITEREKQTARTRAAIHYLLRPSGILTGVHSCSKNEILKKLCTLMETSGNVTNAFYNTVLYRESLCSTYIGNGLVFTHGDSEQVHQSALSIALLDTPIPWDDAEVDLIFVYAFNLEDLERNSIKMDDFFSIFIDITNENDRMNELRKQQDPDAFYNTFLSYF</sequence>
<evidence type="ECO:0000313" key="7">
    <source>
        <dbReference type="EMBL" id="MBU9736672.1"/>
    </source>
</evidence>
<keyword evidence="1" id="KW-0677">Repeat</keyword>
<accession>A0A949K780</accession>
<dbReference type="SUPFAM" id="SSF63520">
    <property type="entry name" value="PTS-regulatory domain, PRD"/>
    <property type="match status" value="1"/>
</dbReference>
<dbReference type="GO" id="GO:0006355">
    <property type="term" value="P:regulation of DNA-templated transcription"/>
    <property type="evidence" value="ECO:0007669"/>
    <property type="project" value="InterPro"/>
</dbReference>
<name>A0A949K780_9FIRM</name>
<dbReference type="InterPro" id="IPR050661">
    <property type="entry name" value="BglG_antiterminators"/>
</dbReference>
<dbReference type="InterPro" id="IPR002178">
    <property type="entry name" value="PTS_EIIA_type-2_dom"/>
</dbReference>
<keyword evidence="7" id="KW-0762">Sugar transport</keyword>
<dbReference type="SUPFAM" id="SSF55804">
    <property type="entry name" value="Phoshotransferase/anion transport protein"/>
    <property type="match status" value="1"/>
</dbReference>
<evidence type="ECO:0000256" key="1">
    <source>
        <dbReference type="ARBA" id="ARBA00022737"/>
    </source>
</evidence>
<dbReference type="InterPro" id="IPR007737">
    <property type="entry name" value="Mga_HTH"/>
</dbReference>
<evidence type="ECO:0000256" key="3">
    <source>
        <dbReference type="ARBA" id="ARBA00023159"/>
    </source>
</evidence>
<keyword evidence="3" id="KW-0010">Activator</keyword>